<feature type="compositionally biased region" description="Basic and acidic residues" evidence="1">
    <location>
        <begin position="21"/>
        <end position="34"/>
    </location>
</feature>
<dbReference type="Proteomes" id="UP001215598">
    <property type="component" value="Unassembled WGS sequence"/>
</dbReference>
<feature type="compositionally biased region" description="Basic and acidic residues" evidence="1">
    <location>
        <begin position="1"/>
        <end position="12"/>
    </location>
</feature>
<sequence>MTARANSKEDSKQKRKGRRFGGRDGDEDGGRQGEQRITGSSCTPYRGVTPGASNHGSGGLNDAPAKAAHEDVVLVELHRILHLKMEAEDQCRLKRAGNINEEPRALCSGRYFAYAVICGRRATRCHISLESGLETLQFGLNLGDGTRQSHRGKTTLVTGGNDLLRAHFGWDQLETSASGGEQVGGEDSRVLRGLKQWLSRNRGRIIAPWRKEARRVMLCKRPQRQKFAKFKTRANIPPIRGVLSK</sequence>
<keyword evidence="3" id="KW-1185">Reference proteome</keyword>
<reference evidence="2" key="1">
    <citation type="submission" date="2023-03" db="EMBL/GenBank/DDBJ databases">
        <title>Massive genome expansion in bonnet fungi (Mycena s.s.) driven by repeated elements and novel gene families across ecological guilds.</title>
        <authorList>
            <consortium name="Lawrence Berkeley National Laboratory"/>
            <person name="Harder C.B."/>
            <person name="Miyauchi S."/>
            <person name="Viragh M."/>
            <person name="Kuo A."/>
            <person name="Thoen E."/>
            <person name="Andreopoulos B."/>
            <person name="Lu D."/>
            <person name="Skrede I."/>
            <person name="Drula E."/>
            <person name="Henrissat B."/>
            <person name="Morin E."/>
            <person name="Kohler A."/>
            <person name="Barry K."/>
            <person name="LaButti K."/>
            <person name="Morin E."/>
            <person name="Salamov A."/>
            <person name="Lipzen A."/>
            <person name="Mereny Z."/>
            <person name="Hegedus B."/>
            <person name="Baldrian P."/>
            <person name="Stursova M."/>
            <person name="Weitz H."/>
            <person name="Taylor A."/>
            <person name="Grigoriev I.V."/>
            <person name="Nagy L.G."/>
            <person name="Martin F."/>
            <person name="Kauserud H."/>
        </authorList>
    </citation>
    <scope>NUCLEOTIDE SEQUENCE</scope>
    <source>
        <strain evidence="2">CBHHK182m</strain>
    </source>
</reference>
<evidence type="ECO:0000256" key="1">
    <source>
        <dbReference type="SAM" id="MobiDB-lite"/>
    </source>
</evidence>
<name>A0AAD7IQE1_9AGAR</name>
<accession>A0AAD7IQE1</accession>
<organism evidence="2 3">
    <name type="scientific">Mycena metata</name>
    <dbReference type="NCBI Taxonomy" id="1033252"/>
    <lineage>
        <taxon>Eukaryota</taxon>
        <taxon>Fungi</taxon>
        <taxon>Dikarya</taxon>
        <taxon>Basidiomycota</taxon>
        <taxon>Agaricomycotina</taxon>
        <taxon>Agaricomycetes</taxon>
        <taxon>Agaricomycetidae</taxon>
        <taxon>Agaricales</taxon>
        <taxon>Marasmiineae</taxon>
        <taxon>Mycenaceae</taxon>
        <taxon>Mycena</taxon>
    </lineage>
</organism>
<feature type="region of interest" description="Disordered" evidence="1">
    <location>
        <begin position="1"/>
        <end position="63"/>
    </location>
</feature>
<dbReference type="AlphaFoldDB" id="A0AAD7IQE1"/>
<evidence type="ECO:0000313" key="2">
    <source>
        <dbReference type="EMBL" id="KAJ7748338.1"/>
    </source>
</evidence>
<gene>
    <name evidence="2" type="ORF">B0H16DRAFT_1461620</name>
</gene>
<dbReference type="EMBL" id="JARKIB010000073">
    <property type="protein sequence ID" value="KAJ7748338.1"/>
    <property type="molecule type" value="Genomic_DNA"/>
</dbReference>
<comment type="caution">
    <text evidence="2">The sequence shown here is derived from an EMBL/GenBank/DDBJ whole genome shotgun (WGS) entry which is preliminary data.</text>
</comment>
<protein>
    <submittedName>
        <fullName evidence="2">Uncharacterized protein</fullName>
    </submittedName>
</protein>
<evidence type="ECO:0000313" key="3">
    <source>
        <dbReference type="Proteomes" id="UP001215598"/>
    </source>
</evidence>
<proteinExistence type="predicted"/>